<organism evidence="1 2">
    <name type="scientific">Cytobacillus oceanisediminis</name>
    <dbReference type="NCBI Taxonomy" id="665099"/>
    <lineage>
        <taxon>Bacteria</taxon>
        <taxon>Bacillati</taxon>
        <taxon>Bacillota</taxon>
        <taxon>Bacilli</taxon>
        <taxon>Bacillales</taxon>
        <taxon>Bacillaceae</taxon>
        <taxon>Cytobacillus</taxon>
    </lineage>
</organism>
<evidence type="ECO:0000313" key="2">
    <source>
        <dbReference type="Proteomes" id="UP000180194"/>
    </source>
</evidence>
<dbReference type="RefSeq" id="WP_071158332.1">
    <property type="nucleotide sequence ID" value="NZ_CP062790.1"/>
</dbReference>
<evidence type="ECO:0000313" key="1">
    <source>
        <dbReference type="EMBL" id="OHX45563.1"/>
    </source>
</evidence>
<accession>A0ABX3CNF9</accession>
<keyword evidence="2" id="KW-1185">Reference proteome</keyword>
<dbReference type="Proteomes" id="UP000180194">
    <property type="component" value="Unassembled WGS sequence"/>
</dbReference>
<comment type="caution">
    <text evidence="1">The sequence shown here is derived from an EMBL/GenBank/DDBJ whole genome shotgun (WGS) entry which is preliminary data.</text>
</comment>
<reference evidence="1 2" key="1">
    <citation type="submission" date="2016-07" db="EMBL/GenBank/DDBJ databases">
        <title>Bacillus oceanisediminis whole genome.</title>
        <authorList>
            <person name="Pal Y."/>
            <person name="Verma A."/>
            <person name="Mual P."/>
            <person name="Srinivasan K."/>
        </authorList>
    </citation>
    <scope>NUCLEOTIDE SEQUENCE [LARGE SCALE GENOMIC DNA]</scope>
    <source>
        <strain evidence="1 2">Bhandara28</strain>
    </source>
</reference>
<proteinExistence type="predicted"/>
<dbReference type="SUPFAM" id="SSF53850">
    <property type="entry name" value="Periplasmic binding protein-like II"/>
    <property type="match status" value="1"/>
</dbReference>
<dbReference type="Gene3D" id="3.90.76.10">
    <property type="entry name" value="Dipeptide-binding Protein, Domain 1"/>
    <property type="match status" value="1"/>
</dbReference>
<protein>
    <submittedName>
        <fullName evidence="1">Uncharacterized protein</fullName>
    </submittedName>
</protein>
<sequence length="104" mass="11925">MEEPVRADREGGLIPSLAKEIKWLNEHTMQIRLHVTNFHYGQQLSAANVKYSFDEVQKWDAPHPPGTWMNFPEGTTCTIINSNTLLFEFPQADGYSSIMNQMQV</sequence>
<name>A0ABX3CNF9_9BACI</name>
<dbReference type="EMBL" id="MBRJ01000035">
    <property type="protein sequence ID" value="OHX45563.1"/>
    <property type="molecule type" value="Genomic_DNA"/>
</dbReference>
<gene>
    <name evidence="1" type="ORF">BBV17_23345</name>
</gene>